<reference evidence="6 7" key="1">
    <citation type="submission" date="2018-10" db="EMBL/GenBank/DDBJ databases">
        <authorList>
            <consortium name="Pathogen Informatics"/>
        </authorList>
    </citation>
    <scope>NUCLEOTIDE SEQUENCE [LARGE SCALE GENOMIC DNA]</scope>
</reference>
<evidence type="ECO:0000256" key="1">
    <source>
        <dbReference type="ARBA" id="ARBA00004514"/>
    </source>
</evidence>
<dbReference type="GO" id="GO:0045048">
    <property type="term" value="P:protein insertion into ER membrane"/>
    <property type="evidence" value="ECO:0007669"/>
    <property type="project" value="InterPro"/>
</dbReference>
<dbReference type="Proteomes" id="UP000267029">
    <property type="component" value="Unassembled WGS sequence"/>
</dbReference>
<evidence type="ECO:0000256" key="4">
    <source>
        <dbReference type="ARBA" id="ARBA00022490"/>
    </source>
</evidence>
<evidence type="ECO:0000313" key="8">
    <source>
        <dbReference type="WBParaSite" id="MCU_007411-RA"/>
    </source>
</evidence>
<evidence type="ECO:0000313" key="7">
    <source>
        <dbReference type="Proteomes" id="UP000267029"/>
    </source>
</evidence>
<dbReference type="WBParaSite" id="MCU_007411-RA">
    <property type="protein sequence ID" value="MCU_007411-RA"/>
    <property type="gene ID" value="MCU_007411"/>
</dbReference>
<dbReference type="WBParaSite" id="MCU_007411-RC">
    <property type="protein sequence ID" value="MCU_007411-RC"/>
    <property type="gene ID" value="MCU_007411"/>
</dbReference>
<dbReference type="PANTHER" id="PTHR12875">
    <property type="entry name" value="GOLGI TO ER TRAFFIC PROTEIN 4 HOMOLOG"/>
    <property type="match status" value="1"/>
</dbReference>
<dbReference type="STRING" id="53468.A0A0R3UMJ9"/>
<dbReference type="PANTHER" id="PTHR12875:SF0">
    <property type="entry name" value="GOLGI TO ER TRAFFIC PROTEIN 4 HOMOLOG"/>
    <property type="match status" value="1"/>
</dbReference>
<dbReference type="InterPro" id="IPR011990">
    <property type="entry name" value="TPR-like_helical_dom_sf"/>
</dbReference>
<evidence type="ECO:0000256" key="5">
    <source>
        <dbReference type="SAM" id="MobiDB-lite"/>
    </source>
</evidence>
<dbReference type="Pfam" id="PF04190">
    <property type="entry name" value="GET4"/>
    <property type="match status" value="1"/>
</dbReference>
<evidence type="ECO:0000256" key="3">
    <source>
        <dbReference type="ARBA" id="ARBA00022448"/>
    </source>
</evidence>
<accession>A0A0R3UMJ9</accession>
<dbReference type="AlphaFoldDB" id="A0A0R3UMJ9"/>
<name>A0A0R3UMJ9_MESCO</name>
<proteinExistence type="inferred from homology"/>
<keyword evidence="4" id="KW-0963">Cytoplasm</keyword>
<dbReference type="OrthoDB" id="10252405at2759"/>
<sequence>MENKSMSSKLQQRIQVAQAERRFYEAHQLYKTVYFQCSLRKNYSKAVESLLEGTKFLFENQQWESGSDLACLFADALLKSGQKLTDGHLNDLCQLIAAMPSTCVDRGKFIQKCLMLLSSNEALLCTFNEFLGRQLLQEGSLPQARNRIMMGGNGFKVGCFLIEMHQRYGLVSEIDLFIAQAVLQFLCVKKTSVAALTFYTYTRRHPKLEPGPPFTQFPLLNFVWLLMLAIERNLSHDVLSFLCAHYRPQISRDPSYAEYLEKISQVYFGVKPRNNPFTGMLSNLVRMLGDDHGGDDGDTAVGAGSPSTSSNTMHVDEID</sequence>
<dbReference type="FunFam" id="1.25.40.10:FF:000060">
    <property type="entry name" value="Golgi to ER traffic protein 4 homolog"/>
    <property type="match status" value="1"/>
</dbReference>
<keyword evidence="7" id="KW-1185">Reference proteome</keyword>
<evidence type="ECO:0000256" key="2">
    <source>
        <dbReference type="ARBA" id="ARBA00005351"/>
    </source>
</evidence>
<dbReference type="Gene3D" id="1.25.40.10">
    <property type="entry name" value="Tetratricopeptide repeat domain"/>
    <property type="match status" value="1"/>
</dbReference>
<protein>
    <submittedName>
        <fullName evidence="8 9">Golgi to ER traffic protein 4 homolog</fullName>
    </submittedName>
</protein>
<organism evidence="9">
    <name type="scientific">Mesocestoides corti</name>
    <name type="common">Flatworm</name>
    <dbReference type="NCBI Taxonomy" id="53468"/>
    <lineage>
        <taxon>Eukaryota</taxon>
        <taxon>Metazoa</taxon>
        <taxon>Spiralia</taxon>
        <taxon>Lophotrochozoa</taxon>
        <taxon>Platyhelminthes</taxon>
        <taxon>Cestoda</taxon>
        <taxon>Eucestoda</taxon>
        <taxon>Cyclophyllidea</taxon>
        <taxon>Mesocestoididae</taxon>
        <taxon>Mesocestoides</taxon>
    </lineage>
</organism>
<dbReference type="EMBL" id="UXSR01005614">
    <property type="protein sequence ID" value="VDD82975.1"/>
    <property type="molecule type" value="Genomic_DNA"/>
</dbReference>
<comment type="similarity">
    <text evidence="2">Belongs to the GET4 family.</text>
</comment>
<gene>
    <name evidence="6" type="ORF">MCOS_LOCUS8978</name>
</gene>
<reference evidence="8 9" key="2">
    <citation type="submission" date="2019-11" db="UniProtKB">
        <authorList>
            <consortium name="WormBaseParasite"/>
        </authorList>
    </citation>
    <scope>IDENTIFICATION</scope>
</reference>
<dbReference type="GO" id="GO:0071818">
    <property type="term" value="C:BAT3 complex"/>
    <property type="evidence" value="ECO:0007669"/>
    <property type="project" value="TreeGrafter"/>
</dbReference>
<dbReference type="WBParaSite" id="MCU_007411-RB">
    <property type="protein sequence ID" value="MCU_007411-RB"/>
    <property type="gene ID" value="MCU_007411"/>
</dbReference>
<evidence type="ECO:0000313" key="9">
    <source>
        <dbReference type="WBParaSite" id="MCU_007411-RB"/>
    </source>
</evidence>
<dbReference type="InterPro" id="IPR007317">
    <property type="entry name" value="GET4"/>
</dbReference>
<comment type="subcellular location">
    <subcellularLocation>
        <location evidence="1">Cytoplasm</location>
        <location evidence="1">Cytosol</location>
    </subcellularLocation>
</comment>
<evidence type="ECO:0000313" key="6">
    <source>
        <dbReference type="EMBL" id="VDD82975.1"/>
    </source>
</evidence>
<feature type="region of interest" description="Disordered" evidence="5">
    <location>
        <begin position="293"/>
        <end position="319"/>
    </location>
</feature>
<keyword evidence="3" id="KW-0813">Transport</keyword>